<dbReference type="Proteomes" id="UP001432322">
    <property type="component" value="Unassembled WGS sequence"/>
</dbReference>
<feature type="region of interest" description="Disordered" evidence="1">
    <location>
        <begin position="876"/>
        <end position="895"/>
    </location>
</feature>
<comment type="caution">
    <text evidence="2">The sequence shown here is derived from an EMBL/GenBank/DDBJ whole genome shotgun (WGS) entry which is preliminary data.</text>
</comment>
<dbReference type="InterPro" id="IPR015943">
    <property type="entry name" value="WD40/YVTN_repeat-like_dom_sf"/>
</dbReference>
<dbReference type="Gene3D" id="2.130.10.10">
    <property type="entry name" value="YVTN repeat-like/Quinoprotein amine dehydrogenase"/>
    <property type="match status" value="1"/>
</dbReference>
<organism evidence="2 3">
    <name type="scientific">Pristionchus fissidentatus</name>
    <dbReference type="NCBI Taxonomy" id="1538716"/>
    <lineage>
        <taxon>Eukaryota</taxon>
        <taxon>Metazoa</taxon>
        <taxon>Ecdysozoa</taxon>
        <taxon>Nematoda</taxon>
        <taxon>Chromadorea</taxon>
        <taxon>Rhabditida</taxon>
        <taxon>Rhabditina</taxon>
        <taxon>Diplogasteromorpha</taxon>
        <taxon>Diplogasteroidea</taxon>
        <taxon>Neodiplogasteridae</taxon>
        <taxon>Pristionchus</taxon>
    </lineage>
</organism>
<feature type="non-terminal residue" evidence="2">
    <location>
        <position position="1"/>
    </location>
</feature>
<feature type="region of interest" description="Disordered" evidence="1">
    <location>
        <begin position="472"/>
        <end position="501"/>
    </location>
</feature>
<name>A0AAV5VWE1_9BILA</name>
<dbReference type="EMBL" id="BTSY01000004">
    <property type="protein sequence ID" value="GMT23733.1"/>
    <property type="molecule type" value="Genomic_DNA"/>
</dbReference>
<feature type="compositionally biased region" description="Basic and acidic residues" evidence="1">
    <location>
        <begin position="814"/>
        <end position="842"/>
    </location>
</feature>
<feature type="compositionally biased region" description="Low complexity" evidence="1">
    <location>
        <begin position="336"/>
        <end position="349"/>
    </location>
</feature>
<feature type="region of interest" description="Disordered" evidence="1">
    <location>
        <begin position="76"/>
        <end position="113"/>
    </location>
</feature>
<evidence type="ECO:0000313" key="3">
    <source>
        <dbReference type="Proteomes" id="UP001432322"/>
    </source>
</evidence>
<feature type="region of interest" description="Disordered" evidence="1">
    <location>
        <begin position="814"/>
        <end position="851"/>
    </location>
</feature>
<evidence type="ECO:0008006" key="4">
    <source>
        <dbReference type="Google" id="ProtNLM"/>
    </source>
</evidence>
<sequence>KTAVWYIDKTLSLKVMDEAKKGLSLVNAINYCKSRRGDDVSMFRQRLPASESLPYFLQEKPTSYFAPACAYMNPSDNARRNVPPPLRRNESPPGPSAINPNESPPDPRPIKPIETRIGTSLHIRPNEILSCPPSTQPHEIPFARPPAQISQPDPRIIDLNSQLSRQRAGKVIHREPDKNMKMHNDHDYAAYTQFKRKPNPIPKNTQPVRSNITLNKEEKQKRDIYSLKSDEQRRVSIQTIAKKAMSHHPVQSSQLVLPSISSQPLQPSESARLSATISSKLEEPSVPLINSRNSQLPVPLGPTTTISSQHLQLHMPVFSSQLSQHPQLLRPTPTMSTQSFQSSASPISSDMSQPAQPPMASLLPQSLPSLYPPQLHHNTIAPLAALQSLNNSLLGLPSGLPATTAFQPVFPTESITRVSLDTSMPIDFLDDAGPLMPELSLEEEREEEYRSSIIVDPLSNPPFESVLDEHIGHSTQSQASPTAPIPDPPPPSLPHDTPLIPSPSVTQREPFQPAIAAAIQMQSSSGADIDKKLVIGGINFLKAPPVKKSRLSNCTVHLPLSAPPPSSLVVSSATALPHLPTSTYSINAPPIPIRNCYTKAAHTSLPIPRAIKRKDPVETLNIPQANKNALIFPKAHPPLKITSRVLPIAIPPERRRELLTSTQAPKSAVAHKVIADQMKEIQMREELKARKAASEESKTQVKDFGEMMDNSDTNDDDDDYADEAMERMDDDTGMKDELEIRGEEVQNKRTNDEIIWADDEQVPSIYSNRFTHHEDNDVIYDGQRESEKIDYECDSLVFGHAEGFNYEIFDVSPEKDRQRVEDTRMNEVKESEGRDDKTRTSPESEDDEIDKTMMKAKTNQDWLSKLEMMRKELDAKAKKKRRRLVRPKNAPKAQPGIRVTKCRMNFDPSFVRQVDTPMQGKLRRGREDWKSYFKTHETNSFDKLDRFRLHSRVTGFLNDSVYPRENQRLIFARFNPNPEIPLILTGGINRCMYTHNYQTGDMYSLHRPHATYATAGAWSECGQYLIAAGTDQQVVVVAPDTVPTIRRRMHSTAPVVGVGFIQNGPQIAVFATKDGKISVYDTRLNKIISVKSGLPEITCMDVNPQEQATVAVGCKNGRVFKMDIYEDHRYRPLVHSFEKFDIPGSSPAFMQIPYQDTEKYVDLTPVKNIRFSSVNELAEFKYDILVTKGDRRGDRGDSVYRLHWMEDDETSKCLPSKDPFKFSEHSALPISTASVPIVTEYIPPPGQNISSASFAFCAGTIPGREKRAFQNEYVVATTDEGFVFLFDGKTGDLVDGYAVPNNHHPSNDFSRILPEFKPRDKFVAIKSIRDSKPAFDFKLPTQITAIDCCPDPTLGMFTVGGWGHNPSLFYFQINSPYENCAEFDEIEDLKRIFEFENLEVSEDESDDSDDDEST</sequence>
<keyword evidence="3" id="KW-1185">Reference proteome</keyword>
<accession>A0AAV5VWE1</accession>
<evidence type="ECO:0000313" key="2">
    <source>
        <dbReference type="EMBL" id="GMT23733.1"/>
    </source>
</evidence>
<dbReference type="InterPro" id="IPR036322">
    <property type="entry name" value="WD40_repeat_dom_sf"/>
</dbReference>
<protein>
    <recommendedName>
        <fullName evidence="4">WD40 domain-containing protein</fullName>
    </recommendedName>
</protein>
<feature type="compositionally biased region" description="Pro residues" evidence="1">
    <location>
        <begin position="483"/>
        <end position="493"/>
    </location>
</feature>
<reference evidence="2" key="1">
    <citation type="submission" date="2023-10" db="EMBL/GenBank/DDBJ databases">
        <title>Genome assembly of Pristionchus species.</title>
        <authorList>
            <person name="Yoshida K."/>
            <person name="Sommer R.J."/>
        </authorList>
    </citation>
    <scope>NUCLEOTIDE SEQUENCE</scope>
    <source>
        <strain evidence="2">RS5133</strain>
    </source>
</reference>
<gene>
    <name evidence="2" type="ORF">PFISCL1PPCAC_15030</name>
</gene>
<evidence type="ECO:0000256" key="1">
    <source>
        <dbReference type="SAM" id="MobiDB-lite"/>
    </source>
</evidence>
<proteinExistence type="predicted"/>
<dbReference type="SUPFAM" id="SSF50978">
    <property type="entry name" value="WD40 repeat-like"/>
    <property type="match status" value="1"/>
</dbReference>
<feature type="region of interest" description="Disordered" evidence="1">
    <location>
        <begin position="322"/>
        <end position="365"/>
    </location>
</feature>
<feature type="compositionally biased region" description="Basic residues" evidence="1">
    <location>
        <begin position="877"/>
        <end position="886"/>
    </location>
</feature>